<keyword evidence="3" id="KW-1185">Reference proteome</keyword>
<evidence type="ECO:0000313" key="3">
    <source>
        <dbReference type="Proteomes" id="UP000321907"/>
    </source>
</evidence>
<dbReference type="AlphaFoldDB" id="A0A5C7F2J5"/>
<gene>
    <name evidence="2" type="ORF">FUA23_21185</name>
</gene>
<dbReference type="RefSeq" id="WP_147932783.1">
    <property type="nucleotide sequence ID" value="NZ_VOXD01000053.1"/>
</dbReference>
<evidence type="ECO:0000313" key="2">
    <source>
        <dbReference type="EMBL" id="TXF84375.1"/>
    </source>
</evidence>
<dbReference type="Proteomes" id="UP000321907">
    <property type="component" value="Unassembled WGS sequence"/>
</dbReference>
<protein>
    <submittedName>
        <fullName evidence="2">Uncharacterized protein</fullName>
    </submittedName>
</protein>
<dbReference type="EMBL" id="VOXD01000053">
    <property type="protein sequence ID" value="TXF84375.1"/>
    <property type="molecule type" value="Genomic_DNA"/>
</dbReference>
<feature type="chain" id="PRO_5022714264" evidence="1">
    <location>
        <begin position="22"/>
        <end position="248"/>
    </location>
</feature>
<reference evidence="2 3" key="1">
    <citation type="submission" date="2019-08" db="EMBL/GenBank/DDBJ databases">
        <title>Lewinella sp. strain SSH13 Genome sequencing and assembly.</title>
        <authorList>
            <person name="Kim I."/>
        </authorList>
    </citation>
    <scope>NUCLEOTIDE SEQUENCE [LARGE SCALE GENOMIC DNA]</scope>
    <source>
        <strain evidence="2 3">SSH13</strain>
    </source>
</reference>
<organism evidence="2 3">
    <name type="scientific">Neolewinella aurantiaca</name>
    <dbReference type="NCBI Taxonomy" id="2602767"/>
    <lineage>
        <taxon>Bacteria</taxon>
        <taxon>Pseudomonadati</taxon>
        <taxon>Bacteroidota</taxon>
        <taxon>Saprospiria</taxon>
        <taxon>Saprospirales</taxon>
        <taxon>Lewinellaceae</taxon>
        <taxon>Neolewinella</taxon>
    </lineage>
</organism>
<accession>A0A5C7F2J5</accession>
<sequence length="248" mass="28059">MRTLKIVPAALLLLIALIAHSCTEDELIKSRYAESNYVNLLYALSQQDTTEAQSASSVLGRTISSMQLRWYRPMEDEESDNMYYHLAKAERAYYESRTSVAEGNLELASVQLDRAVYELSAADPVAFNELYVGSIYDFIATWMEVSRAVQDQELCSMAWGEFSRYGKDARHAWQQVKWRKPSEQLYAFTPDQLAEFRFSHAEIDASVDNFIEVIKSGDQCAAQVAAKDVDAAMWALLSLFGTKPTSEL</sequence>
<name>A0A5C7F2J5_9BACT</name>
<feature type="signal peptide" evidence="1">
    <location>
        <begin position="1"/>
        <end position="21"/>
    </location>
</feature>
<comment type="caution">
    <text evidence="2">The sequence shown here is derived from an EMBL/GenBank/DDBJ whole genome shotgun (WGS) entry which is preliminary data.</text>
</comment>
<keyword evidence="1" id="KW-0732">Signal</keyword>
<proteinExistence type="predicted"/>
<evidence type="ECO:0000256" key="1">
    <source>
        <dbReference type="SAM" id="SignalP"/>
    </source>
</evidence>
<dbReference type="OrthoDB" id="1493440at2"/>